<keyword evidence="1" id="KW-0472">Membrane</keyword>
<evidence type="ECO:0000256" key="1">
    <source>
        <dbReference type="SAM" id="Phobius"/>
    </source>
</evidence>
<sequence>MTNLGIIDPLAVPIKNSTLSLGWSFLLVNILIYFLVKIIFTNPETPFISRSTVNSVPL</sequence>
<name>A0A4Q0NRD3_9FLAO</name>
<keyword evidence="1" id="KW-1133">Transmembrane helix</keyword>
<evidence type="ECO:0000313" key="2">
    <source>
        <dbReference type="EMBL" id="RXG12491.1"/>
    </source>
</evidence>
<evidence type="ECO:0000313" key="3">
    <source>
        <dbReference type="Proteomes" id="UP000289859"/>
    </source>
</evidence>
<dbReference type="AlphaFoldDB" id="A0A4Q0NRD3"/>
<accession>A0A4Q0NRD3</accession>
<dbReference type="EMBL" id="QOVK01000030">
    <property type="protein sequence ID" value="RXG12491.1"/>
    <property type="molecule type" value="Genomic_DNA"/>
</dbReference>
<comment type="caution">
    <text evidence="2">The sequence shown here is derived from an EMBL/GenBank/DDBJ whole genome shotgun (WGS) entry which is preliminary data.</text>
</comment>
<feature type="transmembrane region" description="Helical" evidence="1">
    <location>
        <begin position="20"/>
        <end position="40"/>
    </location>
</feature>
<reference evidence="2 3" key="1">
    <citation type="submission" date="2018-07" db="EMBL/GenBank/DDBJ databases">
        <title>Leeuwenhoekiella genomics.</title>
        <authorList>
            <person name="Tahon G."/>
            <person name="Willems A."/>
        </authorList>
    </citation>
    <scope>NUCLEOTIDE SEQUENCE [LARGE SCALE GENOMIC DNA]</scope>
    <source>
        <strain evidence="2 3">LMG 29608</strain>
    </source>
</reference>
<gene>
    <name evidence="2" type="ORF">DSM02_3868</name>
</gene>
<keyword evidence="3" id="KW-1185">Reference proteome</keyword>
<dbReference type="Proteomes" id="UP000289859">
    <property type="component" value="Unassembled WGS sequence"/>
</dbReference>
<protein>
    <submittedName>
        <fullName evidence="2">Uncharacterized protein</fullName>
    </submittedName>
</protein>
<organism evidence="2 3">
    <name type="scientific">Leeuwenhoekiella polynyae</name>
    <dbReference type="NCBI Taxonomy" id="1550906"/>
    <lineage>
        <taxon>Bacteria</taxon>
        <taxon>Pseudomonadati</taxon>
        <taxon>Bacteroidota</taxon>
        <taxon>Flavobacteriia</taxon>
        <taxon>Flavobacteriales</taxon>
        <taxon>Flavobacteriaceae</taxon>
        <taxon>Leeuwenhoekiella</taxon>
    </lineage>
</organism>
<proteinExistence type="predicted"/>
<keyword evidence="1" id="KW-0812">Transmembrane</keyword>